<evidence type="ECO:0000313" key="2">
    <source>
        <dbReference type="Proteomes" id="UP000790709"/>
    </source>
</evidence>
<name>A0ACB8C0T3_9AGAM</name>
<organism evidence="1 2">
    <name type="scientific">Leucogyrophana mollusca</name>
    <dbReference type="NCBI Taxonomy" id="85980"/>
    <lineage>
        <taxon>Eukaryota</taxon>
        <taxon>Fungi</taxon>
        <taxon>Dikarya</taxon>
        <taxon>Basidiomycota</taxon>
        <taxon>Agaricomycotina</taxon>
        <taxon>Agaricomycetes</taxon>
        <taxon>Agaricomycetidae</taxon>
        <taxon>Boletales</taxon>
        <taxon>Boletales incertae sedis</taxon>
        <taxon>Leucogyrophana</taxon>
    </lineage>
</organism>
<accession>A0ACB8C0T3</accession>
<protein>
    <submittedName>
        <fullName evidence="1">Uncharacterized protein</fullName>
    </submittedName>
</protein>
<gene>
    <name evidence="1" type="ORF">BV22DRAFT_1028250</name>
</gene>
<reference evidence="1" key="1">
    <citation type="journal article" date="2021" name="New Phytol.">
        <title>Evolutionary innovations through gain and loss of genes in the ectomycorrhizal Boletales.</title>
        <authorList>
            <person name="Wu G."/>
            <person name="Miyauchi S."/>
            <person name="Morin E."/>
            <person name="Kuo A."/>
            <person name="Drula E."/>
            <person name="Varga T."/>
            <person name="Kohler A."/>
            <person name="Feng B."/>
            <person name="Cao Y."/>
            <person name="Lipzen A."/>
            <person name="Daum C."/>
            <person name="Hundley H."/>
            <person name="Pangilinan J."/>
            <person name="Johnson J."/>
            <person name="Barry K."/>
            <person name="LaButti K."/>
            <person name="Ng V."/>
            <person name="Ahrendt S."/>
            <person name="Min B."/>
            <person name="Choi I.G."/>
            <person name="Park H."/>
            <person name="Plett J.M."/>
            <person name="Magnuson J."/>
            <person name="Spatafora J.W."/>
            <person name="Nagy L.G."/>
            <person name="Henrissat B."/>
            <person name="Grigoriev I.V."/>
            <person name="Yang Z.L."/>
            <person name="Xu J."/>
            <person name="Martin F.M."/>
        </authorList>
    </citation>
    <scope>NUCLEOTIDE SEQUENCE</scope>
    <source>
        <strain evidence="1">KUC20120723A-06</strain>
    </source>
</reference>
<comment type="caution">
    <text evidence="1">The sequence shown here is derived from an EMBL/GenBank/DDBJ whole genome shotgun (WGS) entry which is preliminary data.</text>
</comment>
<proteinExistence type="predicted"/>
<evidence type="ECO:0000313" key="1">
    <source>
        <dbReference type="EMBL" id="KAH7930527.1"/>
    </source>
</evidence>
<sequence>MAWGVFFRHPQQSTWEDAPTAAHDERSLAFIRQYNVQGSSPERAMSSSAPHQYPYPSHIVPQGSWNAGLAQSPPSSNWSMPSPQFKKPLSTSVLHDPAFSPDPRAHPHFPLTDAASYKELPFKSPLIDVHDLADPSSATPFNDTLHHGNMHQLNGPVAVPHYAREERHPSPPASSSSESSESETPTMLTPFTSPTVSSSSSHVHSPVHAQNFRPPSPVAPLSPSPPPLSASNRPPVKDGKDGAITSTEHYRPTMLRNESTPEARDRPQHPVPARSKTAPTHADGSNRPSGKRRVKNFVRRIANFGSLDRIDELDETDPFGGSWHHGGPYEAIGSNLAELGPAHMYNDVSVLRGDMYRSKRENDISRAIPKQVRDKPARVRSMPVQSNNGTSLNLAPGQILRHMPTYDEQLSTLNRPQAEMMIPSPNLFRRKPVSDGSRSDHHRTQSLPHRPNPSFGEMADSSDNPRPEHPRRENIPPASRHHPSGDDHQMNSLDQGVLPVHGDPTQHRRRPVSSVVAPTSQNHLPRDMSPSRHAPTEMRHFIPSSEQAQSAERQVSNQVPQTPRHNSTRSLDSSRTHTTTSTQSSSQGSSQTQYSQPPPRNHHLPKRLVMPALLQPQPPPPQHQYPFSQGPPEPYAYIEIPLSPPRGKEPPMMYTESRRLLRKKTAVFPANVPLPLHVPSNQAQPVPMAIYPSKAVEVEKTKEGAHRRRLSKRKNDS</sequence>
<keyword evidence="2" id="KW-1185">Reference proteome</keyword>
<dbReference type="EMBL" id="MU266331">
    <property type="protein sequence ID" value="KAH7930527.1"/>
    <property type="molecule type" value="Genomic_DNA"/>
</dbReference>
<dbReference type="Proteomes" id="UP000790709">
    <property type="component" value="Unassembled WGS sequence"/>
</dbReference>